<sequence length="293" mass="34332">MSKIHYFDEFNVSYELLEDGTILVPSKLIAADDLSVNENEEDLVSENSSTDNEPKDSPLKEIYVEQTFTSFDIFEQCLKHYSTRMGFETKIVRAEKENNIFVHKTYKYRHSRKYLPKKKLDPTQNRDRESDHNHVLNEEELHLQFSPSLHKISDNIKEEIQFYVQEFGAQIKNDASTLYEYLSKKQQKNPDCRIAAIAVVSDETVSTYEWILEQTKLATNGLQPKMIFTDADSAMQVAITNEYSEAIVRYCAFHIQQNLVKKLKKKLNNEWNNFISDFYALRNSLVVSEFDRH</sequence>
<gene>
    <name evidence="1" type="ORF">SCALOS_LOCUS3921</name>
</gene>
<organism evidence="1 2">
    <name type="scientific">Scutellospora calospora</name>
    <dbReference type="NCBI Taxonomy" id="85575"/>
    <lineage>
        <taxon>Eukaryota</taxon>
        <taxon>Fungi</taxon>
        <taxon>Fungi incertae sedis</taxon>
        <taxon>Mucoromycota</taxon>
        <taxon>Glomeromycotina</taxon>
        <taxon>Glomeromycetes</taxon>
        <taxon>Diversisporales</taxon>
        <taxon>Gigasporaceae</taxon>
        <taxon>Scutellospora</taxon>
    </lineage>
</organism>
<comment type="caution">
    <text evidence="1">The sequence shown here is derived from an EMBL/GenBank/DDBJ whole genome shotgun (WGS) entry which is preliminary data.</text>
</comment>
<protein>
    <submittedName>
        <fullName evidence="1">10551_t:CDS:1</fullName>
    </submittedName>
</protein>
<name>A0ACA9L8W7_9GLOM</name>
<evidence type="ECO:0000313" key="2">
    <source>
        <dbReference type="Proteomes" id="UP000789860"/>
    </source>
</evidence>
<dbReference type="Proteomes" id="UP000789860">
    <property type="component" value="Unassembled WGS sequence"/>
</dbReference>
<dbReference type="EMBL" id="CAJVPM010004785">
    <property type="protein sequence ID" value="CAG8517306.1"/>
    <property type="molecule type" value="Genomic_DNA"/>
</dbReference>
<reference evidence="1" key="1">
    <citation type="submission" date="2021-06" db="EMBL/GenBank/DDBJ databases">
        <authorList>
            <person name="Kallberg Y."/>
            <person name="Tangrot J."/>
            <person name="Rosling A."/>
        </authorList>
    </citation>
    <scope>NUCLEOTIDE SEQUENCE</scope>
    <source>
        <strain evidence="1">AU212A</strain>
    </source>
</reference>
<evidence type="ECO:0000313" key="1">
    <source>
        <dbReference type="EMBL" id="CAG8517306.1"/>
    </source>
</evidence>
<proteinExistence type="predicted"/>
<accession>A0ACA9L8W7</accession>
<keyword evidence="2" id="KW-1185">Reference proteome</keyword>